<keyword evidence="4" id="KW-0472">Membrane</keyword>
<keyword evidence="7" id="KW-1185">Reference proteome</keyword>
<comment type="caution">
    <text evidence="6">The sequence shown here is derived from an EMBL/GenBank/DDBJ whole genome shotgun (WGS) entry which is preliminary data.</text>
</comment>
<dbReference type="EMBL" id="BAAANH010000009">
    <property type="protein sequence ID" value="GAA1770726.1"/>
    <property type="molecule type" value="Genomic_DNA"/>
</dbReference>
<keyword evidence="1" id="KW-0808">Transferase</keyword>
<sequence>MAIGFAGALSSTGWQDAILVVPSLALAAAVLLTVRDRPPNPLLMVGSAVVGVATLVWAALEQANPAGSAGIAITAAVWLTHRRAGRAALLVSTCLGILAVACLALLAGGPDAAVTVVLLTFVGIGWVLAVVESDNENRLVDLLEQAKDNERELSILRERNRFAADLHDIQGHSLHVIKLKAAVAKRLQLTDPDRTAQELTAIERLTAETIDQARRLANSTHALVLAAELANAVELFGAAGIRTRVDHPQRAPGPHETEFALTLREATTNILRHARPTLVTISITPDRLVVRNDGADRGKDSPSRGLATLGDRIREAGGVLDVDHADDTFTLSVSFERGLS</sequence>
<keyword evidence="2" id="KW-0418">Kinase</keyword>
<dbReference type="InterPro" id="IPR050482">
    <property type="entry name" value="Sensor_HK_TwoCompSys"/>
</dbReference>
<feature type="transmembrane region" description="Helical" evidence="4">
    <location>
        <begin position="41"/>
        <end position="60"/>
    </location>
</feature>
<feature type="transmembrane region" description="Helical" evidence="4">
    <location>
        <begin position="17"/>
        <end position="34"/>
    </location>
</feature>
<dbReference type="PANTHER" id="PTHR24421">
    <property type="entry name" value="NITRATE/NITRITE SENSOR PROTEIN NARX-RELATED"/>
    <property type="match status" value="1"/>
</dbReference>
<dbReference type="Pfam" id="PF07730">
    <property type="entry name" value="HisKA_3"/>
    <property type="match status" value="1"/>
</dbReference>
<protein>
    <recommendedName>
        <fullName evidence="5">Signal transduction histidine kinase subgroup 3 dimerisation and phosphoacceptor domain-containing protein</fullName>
    </recommendedName>
</protein>
<keyword evidence="4" id="KW-1133">Transmembrane helix</keyword>
<evidence type="ECO:0000256" key="1">
    <source>
        <dbReference type="ARBA" id="ARBA00022679"/>
    </source>
</evidence>
<keyword evidence="3" id="KW-0902">Two-component regulatory system</keyword>
<accession>A0ABN2L1A9</accession>
<evidence type="ECO:0000313" key="6">
    <source>
        <dbReference type="EMBL" id="GAA1770726.1"/>
    </source>
</evidence>
<organism evidence="6 7">
    <name type="scientific">Agromyces humatus</name>
    <dbReference type="NCBI Taxonomy" id="279573"/>
    <lineage>
        <taxon>Bacteria</taxon>
        <taxon>Bacillati</taxon>
        <taxon>Actinomycetota</taxon>
        <taxon>Actinomycetes</taxon>
        <taxon>Micrococcales</taxon>
        <taxon>Microbacteriaceae</taxon>
        <taxon>Agromyces</taxon>
    </lineage>
</organism>
<dbReference type="InterPro" id="IPR011712">
    <property type="entry name" value="Sig_transdc_His_kin_sub3_dim/P"/>
</dbReference>
<feature type="transmembrane region" description="Helical" evidence="4">
    <location>
        <begin position="66"/>
        <end position="81"/>
    </location>
</feature>
<reference evidence="6 7" key="1">
    <citation type="journal article" date="2019" name="Int. J. Syst. Evol. Microbiol.">
        <title>The Global Catalogue of Microorganisms (GCM) 10K type strain sequencing project: providing services to taxonomists for standard genome sequencing and annotation.</title>
        <authorList>
            <consortium name="The Broad Institute Genomics Platform"/>
            <consortium name="The Broad Institute Genome Sequencing Center for Infectious Disease"/>
            <person name="Wu L."/>
            <person name="Ma J."/>
        </authorList>
    </citation>
    <scope>NUCLEOTIDE SEQUENCE [LARGE SCALE GENOMIC DNA]</scope>
    <source>
        <strain evidence="6 7">JCM 14319</strain>
    </source>
</reference>
<keyword evidence="4" id="KW-0812">Transmembrane</keyword>
<evidence type="ECO:0000256" key="4">
    <source>
        <dbReference type="SAM" id="Phobius"/>
    </source>
</evidence>
<proteinExistence type="predicted"/>
<dbReference type="InterPro" id="IPR036890">
    <property type="entry name" value="HATPase_C_sf"/>
</dbReference>
<feature type="transmembrane region" description="Helical" evidence="4">
    <location>
        <begin position="88"/>
        <end position="106"/>
    </location>
</feature>
<feature type="domain" description="Signal transduction histidine kinase subgroup 3 dimerisation and phosphoacceptor" evidence="5">
    <location>
        <begin position="158"/>
        <end position="219"/>
    </location>
</feature>
<dbReference type="Gene3D" id="3.30.565.10">
    <property type="entry name" value="Histidine kinase-like ATPase, C-terminal domain"/>
    <property type="match status" value="1"/>
</dbReference>
<dbReference type="Gene3D" id="1.20.5.1930">
    <property type="match status" value="1"/>
</dbReference>
<dbReference type="Proteomes" id="UP001500506">
    <property type="component" value="Unassembled WGS sequence"/>
</dbReference>
<name>A0ABN2L1A9_9MICO</name>
<evidence type="ECO:0000256" key="3">
    <source>
        <dbReference type="ARBA" id="ARBA00023012"/>
    </source>
</evidence>
<gene>
    <name evidence="6" type="ORF">GCM10009747_34930</name>
</gene>
<evidence type="ECO:0000256" key="2">
    <source>
        <dbReference type="ARBA" id="ARBA00022777"/>
    </source>
</evidence>
<evidence type="ECO:0000313" key="7">
    <source>
        <dbReference type="Proteomes" id="UP001500506"/>
    </source>
</evidence>
<evidence type="ECO:0000259" key="5">
    <source>
        <dbReference type="Pfam" id="PF07730"/>
    </source>
</evidence>
<feature type="transmembrane region" description="Helical" evidence="4">
    <location>
        <begin position="112"/>
        <end position="131"/>
    </location>
</feature>
<dbReference type="PANTHER" id="PTHR24421:SF63">
    <property type="entry name" value="SENSOR HISTIDINE KINASE DESK"/>
    <property type="match status" value="1"/>
</dbReference>